<keyword evidence="2 3" id="KW-0378">Hydrolase</keyword>
<dbReference type="Pfam" id="PF00135">
    <property type="entry name" value="COesterase"/>
    <property type="match status" value="1"/>
</dbReference>
<evidence type="ECO:0000256" key="3">
    <source>
        <dbReference type="RuleBase" id="RU361235"/>
    </source>
</evidence>
<dbReference type="OrthoDB" id="408631at2759"/>
<name>A0A9P9IYU3_9PLEO</name>
<reference evidence="5" key="1">
    <citation type="journal article" date="2021" name="Nat. Commun.">
        <title>Genetic determinants of endophytism in the Arabidopsis root mycobiome.</title>
        <authorList>
            <person name="Mesny F."/>
            <person name="Miyauchi S."/>
            <person name="Thiergart T."/>
            <person name="Pickel B."/>
            <person name="Atanasova L."/>
            <person name="Karlsson M."/>
            <person name="Huettel B."/>
            <person name="Barry K.W."/>
            <person name="Haridas S."/>
            <person name="Chen C."/>
            <person name="Bauer D."/>
            <person name="Andreopoulos W."/>
            <person name="Pangilinan J."/>
            <person name="LaButti K."/>
            <person name="Riley R."/>
            <person name="Lipzen A."/>
            <person name="Clum A."/>
            <person name="Drula E."/>
            <person name="Henrissat B."/>
            <person name="Kohler A."/>
            <person name="Grigoriev I.V."/>
            <person name="Martin F.M."/>
            <person name="Hacquard S."/>
        </authorList>
    </citation>
    <scope>NUCLEOTIDE SEQUENCE</scope>
    <source>
        <strain evidence="5">MPI-CAGE-CH-0243</strain>
    </source>
</reference>
<evidence type="ECO:0000313" key="5">
    <source>
        <dbReference type="EMBL" id="KAH7138857.1"/>
    </source>
</evidence>
<dbReference type="SUPFAM" id="SSF53474">
    <property type="entry name" value="alpha/beta-Hydrolases"/>
    <property type="match status" value="1"/>
</dbReference>
<dbReference type="AlphaFoldDB" id="A0A9P9IYU3"/>
<feature type="chain" id="PRO_5040528602" description="Carboxylic ester hydrolase" evidence="3">
    <location>
        <begin position="18"/>
        <end position="527"/>
    </location>
</feature>
<organism evidence="5 6">
    <name type="scientific">Dendryphion nanum</name>
    <dbReference type="NCBI Taxonomy" id="256645"/>
    <lineage>
        <taxon>Eukaryota</taxon>
        <taxon>Fungi</taxon>
        <taxon>Dikarya</taxon>
        <taxon>Ascomycota</taxon>
        <taxon>Pezizomycotina</taxon>
        <taxon>Dothideomycetes</taxon>
        <taxon>Pleosporomycetidae</taxon>
        <taxon>Pleosporales</taxon>
        <taxon>Torulaceae</taxon>
        <taxon>Dendryphion</taxon>
    </lineage>
</organism>
<accession>A0A9P9IYU3</accession>
<comment type="similarity">
    <text evidence="1 3">Belongs to the type-B carboxylesterase/lipase family.</text>
</comment>
<dbReference type="GO" id="GO:0016787">
    <property type="term" value="F:hydrolase activity"/>
    <property type="evidence" value="ECO:0007669"/>
    <property type="project" value="UniProtKB-KW"/>
</dbReference>
<dbReference type="InterPro" id="IPR002018">
    <property type="entry name" value="CarbesteraseB"/>
</dbReference>
<feature type="signal peptide" evidence="3">
    <location>
        <begin position="1"/>
        <end position="17"/>
    </location>
</feature>
<dbReference type="InterPro" id="IPR019826">
    <property type="entry name" value="Carboxylesterase_B_AS"/>
</dbReference>
<evidence type="ECO:0000313" key="6">
    <source>
        <dbReference type="Proteomes" id="UP000700596"/>
    </source>
</evidence>
<comment type="caution">
    <text evidence="5">The sequence shown here is derived from an EMBL/GenBank/DDBJ whole genome shotgun (WGS) entry which is preliminary data.</text>
</comment>
<keyword evidence="6" id="KW-1185">Reference proteome</keyword>
<keyword evidence="3" id="KW-0732">Signal</keyword>
<feature type="domain" description="Carboxylesterase type B" evidence="4">
    <location>
        <begin position="29"/>
        <end position="500"/>
    </location>
</feature>
<dbReference type="Gene3D" id="3.40.50.1820">
    <property type="entry name" value="alpha/beta hydrolase"/>
    <property type="match status" value="1"/>
</dbReference>
<evidence type="ECO:0000256" key="2">
    <source>
        <dbReference type="ARBA" id="ARBA00022801"/>
    </source>
</evidence>
<protein>
    <recommendedName>
        <fullName evidence="3">Carboxylic ester hydrolase</fullName>
        <ecNumber evidence="3">3.1.1.-</ecNumber>
    </recommendedName>
</protein>
<dbReference type="InterPro" id="IPR050309">
    <property type="entry name" value="Type-B_Carboxylest/Lipase"/>
</dbReference>
<evidence type="ECO:0000256" key="1">
    <source>
        <dbReference type="ARBA" id="ARBA00005964"/>
    </source>
</evidence>
<dbReference type="Proteomes" id="UP000700596">
    <property type="component" value="Unassembled WGS sequence"/>
</dbReference>
<dbReference type="PANTHER" id="PTHR11559">
    <property type="entry name" value="CARBOXYLESTERASE"/>
    <property type="match status" value="1"/>
</dbReference>
<dbReference type="InterPro" id="IPR029058">
    <property type="entry name" value="AB_hydrolase_fold"/>
</dbReference>
<gene>
    <name evidence="5" type="ORF">B0J11DRAFT_26560</name>
</gene>
<evidence type="ECO:0000259" key="4">
    <source>
        <dbReference type="Pfam" id="PF00135"/>
    </source>
</evidence>
<dbReference type="PROSITE" id="PS00122">
    <property type="entry name" value="CARBOXYLESTERASE_B_1"/>
    <property type="match status" value="1"/>
</dbReference>
<proteinExistence type="inferred from homology"/>
<dbReference type="EMBL" id="JAGMWT010000001">
    <property type="protein sequence ID" value="KAH7138857.1"/>
    <property type="molecule type" value="Genomic_DNA"/>
</dbReference>
<dbReference type="EC" id="3.1.1.-" evidence="3"/>
<sequence length="527" mass="57712">MILVAFALFASAACLHARNNPAPVADLGYAKYRGLNDPSSGLNTFYGLRFAEAPVGPLRWKAPKPISPTFNSSNTLIEQNATAPGPTCVQGYPYWFNPDPGVPTGSEDCLLLNVIQPANVSKHAKLPVAVTIHGGGYTIGDANGVMPYGQLKHSNNGFVSVSIQYRLGAYGFLGSSLFQSQGGDANLGLLDQRLALEWVRKHIGSFGGDPEKIVIMGGSAGGGSVTSQLTMYGGADKPPFRGAIAQFPWWQQHLPEKQLETQFKYVLGAASCASLDCLRGLDEEALKNATKNSYALGYTKGDYGYGSFYYGPYVDGTIIQDLPSREFKSGRFAKVPVLVDHALYEGASFTNFSLNTTTEEIRDFRIQFPDADEDFEEKVESLYPAGTYNSTFWRRAAWFGDFSINCPTYYIASSVAAQDLTVYKSVFSAGLQTHSAIFFFLADLIDSPGYNATIASAVKDWYTSFAIHLDPNAESWSNVSKPIWPRYNEGAEVMTMNYTQIGAVPDIYYDDTEKCRFLWENGVVVQN</sequence>